<dbReference type="InterPro" id="IPR000847">
    <property type="entry name" value="LysR_HTH_N"/>
</dbReference>
<dbReference type="Gene3D" id="3.40.190.290">
    <property type="match status" value="1"/>
</dbReference>
<dbReference type="PANTHER" id="PTHR30537">
    <property type="entry name" value="HTH-TYPE TRANSCRIPTIONAL REGULATOR"/>
    <property type="match status" value="1"/>
</dbReference>
<dbReference type="Gene3D" id="1.10.10.10">
    <property type="entry name" value="Winged helix-like DNA-binding domain superfamily/Winged helix DNA-binding domain"/>
    <property type="match status" value="1"/>
</dbReference>
<dbReference type="RefSeq" id="WP_155041288.1">
    <property type="nucleotide sequence ID" value="NZ_JBHGCD010000019.1"/>
</dbReference>
<gene>
    <name evidence="6" type="ORF">GL300_19100</name>
</gene>
<dbReference type="OrthoDB" id="9813056at2"/>
<dbReference type="GO" id="GO:0006351">
    <property type="term" value="P:DNA-templated transcription"/>
    <property type="evidence" value="ECO:0007669"/>
    <property type="project" value="TreeGrafter"/>
</dbReference>
<dbReference type="AlphaFoldDB" id="A0A844HSA7"/>
<keyword evidence="4" id="KW-0804">Transcription</keyword>
<evidence type="ECO:0000259" key="5">
    <source>
        <dbReference type="PROSITE" id="PS50931"/>
    </source>
</evidence>
<reference evidence="6 7" key="1">
    <citation type="submission" date="2019-11" db="EMBL/GenBank/DDBJ databases">
        <authorList>
            <person name="Dong K."/>
        </authorList>
    </citation>
    <scope>NUCLEOTIDE SEQUENCE [LARGE SCALE GENOMIC DNA]</scope>
    <source>
        <strain evidence="6 7">NBRC 112902</strain>
    </source>
</reference>
<dbReference type="InterPro" id="IPR058163">
    <property type="entry name" value="LysR-type_TF_proteobact-type"/>
</dbReference>
<dbReference type="InterPro" id="IPR036390">
    <property type="entry name" value="WH_DNA-bd_sf"/>
</dbReference>
<dbReference type="EMBL" id="WMIG01000015">
    <property type="protein sequence ID" value="MTH61324.1"/>
    <property type="molecule type" value="Genomic_DNA"/>
</dbReference>
<proteinExistence type="inferred from homology"/>
<dbReference type="FunFam" id="1.10.10.10:FF:000001">
    <property type="entry name" value="LysR family transcriptional regulator"/>
    <property type="match status" value="1"/>
</dbReference>
<dbReference type="SUPFAM" id="SSF53850">
    <property type="entry name" value="Periplasmic binding protein-like II"/>
    <property type="match status" value="1"/>
</dbReference>
<dbReference type="Proteomes" id="UP000449846">
    <property type="component" value="Unassembled WGS sequence"/>
</dbReference>
<evidence type="ECO:0000256" key="3">
    <source>
        <dbReference type="ARBA" id="ARBA00023125"/>
    </source>
</evidence>
<dbReference type="Pfam" id="PF03466">
    <property type="entry name" value="LysR_substrate"/>
    <property type="match status" value="1"/>
</dbReference>
<evidence type="ECO:0000256" key="4">
    <source>
        <dbReference type="ARBA" id="ARBA00023163"/>
    </source>
</evidence>
<protein>
    <submittedName>
        <fullName evidence="6">LysR family transcriptional regulator</fullName>
    </submittedName>
</protein>
<comment type="caution">
    <text evidence="6">The sequence shown here is derived from an EMBL/GenBank/DDBJ whole genome shotgun (WGS) entry which is preliminary data.</text>
</comment>
<dbReference type="Pfam" id="PF00126">
    <property type="entry name" value="HTH_1"/>
    <property type="match status" value="1"/>
</dbReference>
<dbReference type="PANTHER" id="PTHR30537:SF5">
    <property type="entry name" value="HTH-TYPE TRANSCRIPTIONAL ACTIVATOR TTDR-RELATED"/>
    <property type="match status" value="1"/>
</dbReference>
<organism evidence="6 7">
    <name type="scientific">Paracoccus litorisediminis</name>
    <dbReference type="NCBI Taxonomy" id="2006130"/>
    <lineage>
        <taxon>Bacteria</taxon>
        <taxon>Pseudomonadati</taxon>
        <taxon>Pseudomonadota</taxon>
        <taxon>Alphaproteobacteria</taxon>
        <taxon>Rhodobacterales</taxon>
        <taxon>Paracoccaceae</taxon>
        <taxon>Paracoccus</taxon>
    </lineage>
</organism>
<evidence type="ECO:0000313" key="6">
    <source>
        <dbReference type="EMBL" id="MTH61324.1"/>
    </source>
</evidence>
<keyword evidence="2" id="KW-0805">Transcription regulation</keyword>
<dbReference type="InterPro" id="IPR005119">
    <property type="entry name" value="LysR_subst-bd"/>
</dbReference>
<dbReference type="SUPFAM" id="SSF46785">
    <property type="entry name" value="Winged helix' DNA-binding domain"/>
    <property type="match status" value="1"/>
</dbReference>
<dbReference type="PROSITE" id="PS50931">
    <property type="entry name" value="HTH_LYSR"/>
    <property type="match status" value="1"/>
</dbReference>
<dbReference type="GO" id="GO:0043565">
    <property type="term" value="F:sequence-specific DNA binding"/>
    <property type="evidence" value="ECO:0007669"/>
    <property type="project" value="TreeGrafter"/>
</dbReference>
<keyword evidence="3" id="KW-0238">DNA-binding</keyword>
<comment type="similarity">
    <text evidence="1">Belongs to the LysR transcriptional regulatory family.</text>
</comment>
<keyword evidence="7" id="KW-1185">Reference proteome</keyword>
<sequence>MDRFTELQVFAAIAETTNLTRASEMLGMSVSGVSRALSSLENRLGARLIQRTTRQLSLTLEGERFARDAREILHDLRAAEESASRGSAEPRGVLRIGASLSFALLHLMPVIRQFKADYPLIRIDLQASNRYYDIIENGLDLAIRTRRSEVDSSVTIRKLAEVPRQLAASPDYLARHGVPASPEDLLRHHLLLYTLADDWDELQLSRHDQVRRLAVSGDFVSNDGQLLVQAALDGLGILLQPAYILQDALSAGRLQQVLPDWRAPGLTMSIAYPSRRFLPLRTRLFIDALVQHFRENEFEQRWQAHT</sequence>
<dbReference type="CDD" id="cd08422">
    <property type="entry name" value="PBP2_CrgA_like"/>
    <property type="match status" value="1"/>
</dbReference>
<accession>A0A844HSA7</accession>
<evidence type="ECO:0000256" key="2">
    <source>
        <dbReference type="ARBA" id="ARBA00023015"/>
    </source>
</evidence>
<name>A0A844HSA7_9RHOB</name>
<dbReference type="InterPro" id="IPR036388">
    <property type="entry name" value="WH-like_DNA-bd_sf"/>
</dbReference>
<feature type="domain" description="HTH lysR-type" evidence="5">
    <location>
        <begin position="1"/>
        <end position="59"/>
    </location>
</feature>
<evidence type="ECO:0000313" key="7">
    <source>
        <dbReference type="Proteomes" id="UP000449846"/>
    </source>
</evidence>
<dbReference type="GO" id="GO:0003700">
    <property type="term" value="F:DNA-binding transcription factor activity"/>
    <property type="evidence" value="ECO:0007669"/>
    <property type="project" value="InterPro"/>
</dbReference>
<evidence type="ECO:0000256" key="1">
    <source>
        <dbReference type="ARBA" id="ARBA00009437"/>
    </source>
</evidence>